<comment type="caution">
    <text evidence="3">The sequence shown here is derived from an EMBL/GenBank/DDBJ whole genome shotgun (WGS) entry which is preliminary data.</text>
</comment>
<sequence length="733" mass="84706">MKNDKKLEYEQFHYPLDEMSWKTALPTVTKTSSEKITENPKVSVIIANYNNGPYLERMMNSLVHQTLGIENIQVLFVDDRSTDNSLELIKPYFQSYPNIEIYLLDKNTGGAHGPRNVGLLHARGDYLVILDADDWYAADGLENLYRLLEKSGDGIAFGGVARSKNGQLDLLSRAYIDVDNEISNRPISDLPYDFYNWLGPQGNMVRHSLVKENNLHFIDQRVADDVTFFYQALQLSQTISQTQKITTYVNRDDDNISLSKNINETFLLGWLRSLSYMLTNYPNTESLQKFITRRLEWLLVDFTLRWDTKYGLSLASLRHFRELLTDYLPDLTFNPEKYFSLDIYSYIWQFLQAKEDEKLLKFVAWHSLPSIDKQLKKIDKLYYFVPEDKNLPSVNLPLIKGKKLLIDEKKIKIHFDYYIAEEPDYVEFRNDSALDTSLRKKAHKLSEVSYEAQMTRAEYEQLKAGDYKLHVVLENQTEYLIAIDQLQTYCGADTLLSDREGVLALHKIVDTRLYLAFKALDPTYLGQFTQVVSTLDDDGNFVFELPHDEKISREEYNNSLIAFPQTYDSLSESELSQKYSCQAGIYRLVKEMILHQENETTELTLKVGTVLTVTHVRFDANDEMLLVTSLGQVKFDASALEAITEPVEVVALKNIYSYSEANFSKEVKKKHYLQGMTLKVSKLDFSKSYRPRFATENGNYITENPNFVAFTANGNTASKPPLWQVLVPNRRLK</sequence>
<dbReference type="CDD" id="cd00761">
    <property type="entry name" value="Glyco_tranf_GTA_type"/>
    <property type="match status" value="1"/>
</dbReference>
<dbReference type="InterPro" id="IPR044081">
    <property type="entry name" value="DUF5776"/>
</dbReference>
<name>A0A084AEK9_LACLC</name>
<dbReference type="PANTHER" id="PTHR22916:SF3">
    <property type="entry name" value="UDP-GLCNAC:BETAGAL BETA-1,3-N-ACETYLGLUCOSAMINYLTRANSFERASE-LIKE PROTEIN 1"/>
    <property type="match status" value="1"/>
</dbReference>
<evidence type="ECO:0000313" key="4">
    <source>
        <dbReference type="Proteomes" id="UP000028401"/>
    </source>
</evidence>
<dbReference type="RefSeq" id="WP_042747552.1">
    <property type="nucleotide sequence ID" value="NZ_AZSI01000002.1"/>
</dbReference>
<dbReference type="GO" id="GO:0016758">
    <property type="term" value="F:hexosyltransferase activity"/>
    <property type="evidence" value="ECO:0007669"/>
    <property type="project" value="UniProtKB-ARBA"/>
</dbReference>
<dbReference type="SUPFAM" id="SSF53448">
    <property type="entry name" value="Nucleotide-diphospho-sugar transferases"/>
    <property type="match status" value="1"/>
</dbReference>
<dbReference type="PATRIC" id="fig|1415168.3.peg.67"/>
<dbReference type="PANTHER" id="PTHR22916">
    <property type="entry name" value="GLYCOSYLTRANSFERASE"/>
    <property type="match status" value="1"/>
</dbReference>
<dbReference type="Proteomes" id="UP000028401">
    <property type="component" value="Unassembled WGS sequence"/>
</dbReference>
<evidence type="ECO:0000313" key="3">
    <source>
        <dbReference type="EMBL" id="KEY63738.1"/>
    </source>
</evidence>
<gene>
    <name evidence="3" type="ORF">U725_00060</name>
</gene>
<organism evidence="3 4">
    <name type="scientific">Lactococcus cremoris subsp. cremoris GE214</name>
    <dbReference type="NCBI Taxonomy" id="1415168"/>
    <lineage>
        <taxon>Bacteria</taxon>
        <taxon>Bacillati</taxon>
        <taxon>Bacillota</taxon>
        <taxon>Bacilli</taxon>
        <taxon>Lactobacillales</taxon>
        <taxon>Streptococcaceae</taxon>
        <taxon>Lactococcus</taxon>
        <taxon>Lactococcus cremoris subsp. cremoris</taxon>
    </lineage>
</organism>
<keyword evidence="3" id="KW-0808">Transferase</keyword>
<evidence type="ECO:0000259" key="1">
    <source>
        <dbReference type="Pfam" id="PF00535"/>
    </source>
</evidence>
<proteinExistence type="predicted"/>
<dbReference type="Gene3D" id="3.90.550.10">
    <property type="entry name" value="Spore Coat Polysaccharide Biosynthesis Protein SpsA, Chain A"/>
    <property type="match status" value="1"/>
</dbReference>
<reference evidence="3 4" key="1">
    <citation type="submission" date="2014-06" db="EMBL/GenBank/DDBJ databases">
        <title>Draft genome sequence of the putrescine producing strain Lactococcus lactis subsp cremoris GE214.</title>
        <authorList>
            <person name="Ladero V."/>
            <person name="Linares D.M."/>
            <person name="del Rio B."/>
            <person name="Mayo B."/>
            <person name="Martin M.C."/>
            <person name="Fernandez M."/>
            <person name="Alvarez M.A."/>
        </authorList>
    </citation>
    <scope>NUCLEOTIDE SEQUENCE [LARGE SCALE GENOMIC DNA]</scope>
    <source>
        <strain evidence="3 4">GE214</strain>
    </source>
</reference>
<dbReference type="Pfam" id="PF00535">
    <property type="entry name" value="Glycos_transf_2"/>
    <property type="match status" value="1"/>
</dbReference>
<evidence type="ECO:0000259" key="2">
    <source>
        <dbReference type="Pfam" id="PF19087"/>
    </source>
</evidence>
<feature type="domain" description="Glycosyltransferase 2-like" evidence="1">
    <location>
        <begin position="43"/>
        <end position="165"/>
    </location>
</feature>
<dbReference type="InterPro" id="IPR029044">
    <property type="entry name" value="Nucleotide-diphossugar_trans"/>
</dbReference>
<protein>
    <submittedName>
        <fullName evidence="3">Glycosyl transferase, family 2</fullName>
    </submittedName>
</protein>
<dbReference type="AlphaFoldDB" id="A0A084AEK9"/>
<dbReference type="EMBL" id="AZSI01000002">
    <property type="protein sequence ID" value="KEY63738.1"/>
    <property type="molecule type" value="Genomic_DNA"/>
</dbReference>
<accession>A0A084AEK9</accession>
<dbReference type="InterPro" id="IPR001173">
    <property type="entry name" value="Glyco_trans_2-like"/>
</dbReference>
<dbReference type="Pfam" id="PF19087">
    <property type="entry name" value="DUF5776"/>
    <property type="match status" value="1"/>
</dbReference>
<feature type="domain" description="DUF5776" evidence="2">
    <location>
        <begin position="645"/>
        <end position="708"/>
    </location>
</feature>